<proteinExistence type="predicted"/>
<dbReference type="AlphaFoldDB" id="A0A160VDX5"/>
<organism evidence="2">
    <name type="scientific">hydrothermal vent metagenome</name>
    <dbReference type="NCBI Taxonomy" id="652676"/>
    <lineage>
        <taxon>unclassified sequences</taxon>
        <taxon>metagenomes</taxon>
        <taxon>ecological metagenomes</taxon>
    </lineage>
</organism>
<dbReference type="SUPFAM" id="SSF50199">
    <property type="entry name" value="Staphylococcal nuclease"/>
    <property type="match status" value="1"/>
</dbReference>
<reference evidence="2" key="1">
    <citation type="submission" date="2015-10" db="EMBL/GenBank/DDBJ databases">
        <authorList>
            <person name="Gilbert D.G."/>
        </authorList>
    </citation>
    <scope>NUCLEOTIDE SEQUENCE</scope>
</reference>
<dbReference type="SMART" id="SM00318">
    <property type="entry name" value="SNc"/>
    <property type="match status" value="1"/>
</dbReference>
<sequence length="157" mass="16950">MSLGILVVVIAVLKWIGSNDSDAIETTLRCRDCAETSVTLVIDGDTLETGQGRVRLFGVRAPESGERCAAEATARLNDLAGDSVRLQNGPRLFDRFGRILAYVYTEDGFSIDEVLVREGLAEAWTSDGQYRSLLVASESDARRDNTGCLSDDSNATG</sequence>
<feature type="domain" description="TNase-like" evidence="1">
    <location>
        <begin position="38"/>
        <end position="151"/>
    </location>
</feature>
<dbReference type="Pfam" id="PF00565">
    <property type="entry name" value="SNase"/>
    <property type="match status" value="1"/>
</dbReference>
<dbReference type="Gene3D" id="2.40.50.90">
    <property type="match status" value="1"/>
</dbReference>
<dbReference type="InterPro" id="IPR016071">
    <property type="entry name" value="Staphylococal_nuclease_OB-fold"/>
</dbReference>
<gene>
    <name evidence="2" type="ORF">MGWOODY_Clf694</name>
</gene>
<accession>A0A160VDX5</accession>
<dbReference type="EMBL" id="FAXA01000332">
    <property type="protein sequence ID" value="CUV02930.1"/>
    <property type="molecule type" value="Genomic_DNA"/>
</dbReference>
<name>A0A160VDX5_9ZZZZ</name>
<dbReference type="PROSITE" id="PS50830">
    <property type="entry name" value="TNASE_3"/>
    <property type="match status" value="1"/>
</dbReference>
<dbReference type="InterPro" id="IPR035437">
    <property type="entry name" value="SNase_OB-fold_sf"/>
</dbReference>
<evidence type="ECO:0000313" key="2">
    <source>
        <dbReference type="EMBL" id="CUV02930.1"/>
    </source>
</evidence>
<protein>
    <recommendedName>
        <fullName evidence="1">TNase-like domain-containing protein</fullName>
    </recommendedName>
</protein>
<evidence type="ECO:0000259" key="1">
    <source>
        <dbReference type="PROSITE" id="PS50830"/>
    </source>
</evidence>